<dbReference type="AlphaFoldDB" id="A0A2M6WAE4"/>
<gene>
    <name evidence="2" type="ORF">COU23_02455</name>
</gene>
<dbReference type="Proteomes" id="UP000231464">
    <property type="component" value="Unassembled WGS sequence"/>
</dbReference>
<organism evidence="2 3">
    <name type="scientific">Candidatus Kuenenbacteria bacterium CG10_big_fil_rev_8_21_14_0_10_36_11</name>
    <dbReference type="NCBI Taxonomy" id="1974618"/>
    <lineage>
        <taxon>Bacteria</taxon>
        <taxon>Candidatus Kueneniibacteriota</taxon>
    </lineage>
</organism>
<keyword evidence="1" id="KW-0812">Transmembrane</keyword>
<comment type="caution">
    <text evidence="2">The sequence shown here is derived from an EMBL/GenBank/DDBJ whole genome shotgun (WGS) entry which is preliminary data.</text>
</comment>
<evidence type="ECO:0000313" key="2">
    <source>
        <dbReference type="EMBL" id="PIT89721.1"/>
    </source>
</evidence>
<evidence type="ECO:0008006" key="4">
    <source>
        <dbReference type="Google" id="ProtNLM"/>
    </source>
</evidence>
<reference evidence="3" key="1">
    <citation type="submission" date="2017-09" db="EMBL/GenBank/DDBJ databases">
        <title>Depth-based differentiation of microbial function through sediment-hosted aquifers and enrichment of novel symbionts in the deep terrestrial subsurface.</title>
        <authorList>
            <person name="Probst A.J."/>
            <person name="Ladd B."/>
            <person name="Jarett J.K."/>
            <person name="Geller-Mcgrath D.E."/>
            <person name="Sieber C.M.K."/>
            <person name="Emerson J.B."/>
            <person name="Anantharaman K."/>
            <person name="Thomas B.C."/>
            <person name="Malmstrom R."/>
            <person name="Stieglmeier M."/>
            <person name="Klingl A."/>
            <person name="Woyke T."/>
            <person name="Ryan C.M."/>
            <person name="Banfield J.F."/>
        </authorList>
    </citation>
    <scope>NUCLEOTIDE SEQUENCE [LARGE SCALE GENOMIC DNA]</scope>
</reference>
<sequence length="254" mass="28579">MKKITDLTKQGQIISTEQNVPLTQPSIYIRTLNIMAAPFKKRYERHYKISKKHLVIDLIFVILILALAIFNIYLLTQKFPLPDFSISFNQQETLVEPENKSEPAVALSEIALTAEALYFNDEGDQLGLGAWPPKIGETSNLVISINLETTSGNWENIKFQAKLPKNITWIKSSSVNKGAAIVYDVNKNTIFWNIDSLMFNENANAVFNLEFTPTADAVGKKILLLENIFANGFNKESDKEFSASAKNLYSLVVQ</sequence>
<evidence type="ECO:0000313" key="3">
    <source>
        <dbReference type="Proteomes" id="UP000231464"/>
    </source>
</evidence>
<dbReference type="EMBL" id="PFBP01000039">
    <property type="protein sequence ID" value="PIT89721.1"/>
    <property type="molecule type" value="Genomic_DNA"/>
</dbReference>
<proteinExistence type="predicted"/>
<dbReference type="Gene3D" id="2.60.40.1170">
    <property type="entry name" value="Mu homology domain, subdomain B"/>
    <property type="match status" value="1"/>
</dbReference>
<keyword evidence="1" id="KW-1133">Transmembrane helix</keyword>
<protein>
    <recommendedName>
        <fullName evidence="4">DUF11 domain-containing protein</fullName>
    </recommendedName>
</protein>
<feature type="transmembrane region" description="Helical" evidence="1">
    <location>
        <begin position="54"/>
        <end position="75"/>
    </location>
</feature>
<accession>A0A2M6WAE4</accession>
<keyword evidence="1" id="KW-0472">Membrane</keyword>
<name>A0A2M6WAE4_9BACT</name>
<evidence type="ECO:0000256" key="1">
    <source>
        <dbReference type="SAM" id="Phobius"/>
    </source>
</evidence>